<name>A0A2U3L092_9BACT</name>
<dbReference type="EMBL" id="OMOD01000153">
    <property type="protein sequence ID" value="SPF45312.1"/>
    <property type="molecule type" value="Genomic_DNA"/>
</dbReference>
<evidence type="ECO:0000313" key="2">
    <source>
        <dbReference type="EMBL" id="SPF45312.1"/>
    </source>
</evidence>
<keyword evidence="1" id="KW-1133">Transmembrane helix</keyword>
<accession>A0A2U3L092</accession>
<keyword evidence="1" id="KW-0472">Membrane</keyword>
<dbReference type="AlphaFoldDB" id="A0A2U3L092"/>
<reference evidence="3" key="1">
    <citation type="submission" date="2018-02" db="EMBL/GenBank/DDBJ databases">
        <authorList>
            <person name="Hausmann B."/>
        </authorList>
    </citation>
    <scope>NUCLEOTIDE SEQUENCE [LARGE SCALE GENOMIC DNA]</scope>
    <source>
        <strain evidence="3">Peat soil MAG SbA1</strain>
    </source>
</reference>
<evidence type="ECO:0000313" key="3">
    <source>
        <dbReference type="Proteomes" id="UP000238701"/>
    </source>
</evidence>
<dbReference type="Proteomes" id="UP000238701">
    <property type="component" value="Unassembled WGS sequence"/>
</dbReference>
<feature type="transmembrane region" description="Helical" evidence="1">
    <location>
        <begin position="20"/>
        <end position="41"/>
    </location>
</feature>
<organism evidence="2 3">
    <name type="scientific">Candidatus Sulfotelmatobacter kueseliae</name>
    <dbReference type="NCBI Taxonomy" id="2042962"/>
    <lineage>
        <taxon>Bacteria</taxon>
        <taxon>Pseudomonadati</taxon>
        <taxon>Acidobacteriota</taxon>
        <taxon>Terriglobia</taxon>
        <taxon>Terriglobales</taxon>
        <taxon>Candidatus Korobacteraceae</taxon>
        <taxon>Candidatus Sulfotelmatobacter</taxon>
    </lineage>
</organism>
<gene>
    <name evidence="2" type="ORF">SBA1_580009</name>
</gene>
<proteinExistence type="predicted"/>
<evidence type="ECO:0000256" key="1">
    <source>
        <dbReference type="SAM" id="Phobius"/>
    </source>
</evidence>
<keyword evidence="1" id="KW-0812">Transmembrane</keyword>
<protein>
    <submittedName>
        <fullName evidence="2">Uncharacterized protein</fullName>
    </submittedName>
</protein>
<sequence>MFALGFGFWRLSYSDNSGGNIAFILANAAIPIGAILCLYGFNGLLRWSVGL</sequence>